<organism evidence="2 3">
    <name type="scientific">Eubacterium multiforme</name>
    <dbReference type="NCBI Taxonomy" id="83339"/>
    <lineage>
        <taxon>Bacteria</taxon>
        <taxon>Bacillati</taxon>
        <taxon>Bacillota</taxon>
        <taxon>Clostridia</taxon>
        <taxon>Eubacteriales</taxon>
        <taxon>Eubacteriaceae</taxon>
        <taxon>Eubacterium</taxon>
    </lineage>
</organism>
<gene>
    <name evidence="2" type="ORF">J2S18_001050</name>
</gene>
<keyword evidence="3" id="KW-1185">Reference proteome</keyword>
<evidence type="ECO:0000313" key="3">
    <source>
        <dbReference type="Proteomes" id="UP001228504"/>
    </source>
</evidence>
<comment type="caution">
    <text evidence="2">The sequence shown here is derived from an EMBL/GenBank/DDBJ whole genome shotgun (WGS) entry which is preliminary data.</text>
</comment>
<dbReference type="EMBL" id="JAUSUF010000002">
    <property type="protein sequence ID" value="MDQ0149120.1"/>
    <property type="molecule type" value="Genomic_DNA"/>
</dbReference>
<feature type="domain" description="Siphovirus-type tail component C-terminal" evidence="1">
    <location>
        <begin position="134"/>
        <end position="226"/>
    </location>
</feature>
<reference evidence="2 3" key="1">
    <citation type="submission" date="2023-07" db="EMBL/GenBank/DDBJ databases">
        <title>Genomic Encyclopedia of Type Strains, Phase IV (KMG-IV): sequencing the most valuable type-strain genomes for metagenomic binning, comparative biology and taxonomic classification.</title>
        <authorList>
            <person name="Goeker M."/>
        </authorList>
    </citation>
    <scope>NUCLEOTIDE SEQUENCE [LARGE SCALE GENOMIC DNA]</scope>
    <source>
        <strain evidence="2 3">DSM 20694</strain>
    </source>
</reference>
<protein>
    <submittedName>
        <fullName evidence="2">Phage-related protein</fullName>
    </submittedName>
</protein>
<sequence>MIINGDIDIKIFGASISSKIIHPTNIEIEKENNKKISSKKYYKKIELKILFQGKNRDEIYLNISNFMKYFIDEVRVKFKNLKNEYICFIKDSNVEEPEINEWLYLHLQLDSIELGEEKVEMINRTLSKEINILGNIETPAIIEITPSIGVVDLKINGLGDDPITIKNLEINKKIIINGDEGTVLQEGINKFNDIDMWEFPILYPGRRNITLSKNNCDVTIKYNPRYI</sequence>
<accession>A0ABT9US32</accession>
<evidence type="ECO:0000313" key="2">
    <source>
        <dbReference type="EMBL" id="MDQ0149120.1"/>
    </source>
</evidence>
<evidence type="ECO:0000259" key="1">
    <source>
        <dbReference type="Pfam" id="PF22768"/>
    </source>
</evidence>
<dbReference type="Pfam" id="PF22768">
    <property type="entry name" value="SPP1_Dit"/>
    <property type="match status" value="1"/>
</dbReference>
<proteinExistence type="predicted"/>
<dbReference type="InterPro" id="IPR054738">
    <property type="entry name" value="Siphovirus-type_tail_C"/>
</dbReference>
<dbReference type="Proteomes" id="UP001228504">
    <property type="component" value="Unassembled WGS sequence"/>
</dbReference>
<dbReference type="RefSeq" id="WP_307484144.1">
    <property type="nucleotide sequence ID" value="NZ_JAUSUF010000002.1"/>
</dbReference>
<name>A0ABT9US32_9FIRM</name>